<feature type="non-terminal residue" evidence="2">
    <location>
        <position position="1"/>
    </location>
</feature>
<name>A0A383EEF8_9ZZZZ</name>
<feature type="non-terminal residue" evidence="2">
    <location>
        <position position="30"/>
    </location>
</feature>
<accession>A0A383EEF8</accession>
<dbReference type="EMBL" id="UINC01224730">
    <property type="protein sequence ID" value="SVE54478.1"/>
    <property type="molecule type" value="Genomic_DNA"/>
</dbReference>
<sequence>KQYLKKVKSLRNGVNTQKSITNGLGKNSPV</sequence>
<evidence type="ECO:0000313" key="2">
    <source>
        <dbReference type="EMBL" id="SVE54478.1"/>
    </source>
</evidence>
<proteinExistence type="predicted"/>
<organism evidence="2">
    <name type="scientific">marine metagenome</name>
    <dbReference type="NCBI Taxonomy" id="408172"/>
    <lineage>
        <taxon>unclassified sequences</taxon>
        <taxon>metagenomes</taxon>
        <taxon>ecological metagenomes</taxon>
    </lineage>
</organism>
<gene>
    <name evidence="2" type="ORF">METZ01_LOCUS507332</name>
</gene>
<evidence type="ECO:0000256" key="1">
    <source>
        <dbReference type="SAM" id="MobiDB-lite"/>
    </source>
</evidence>
<protein>
    <submittedName>
        <fullName evidence="2">Uncharacterized protein</fullName>
    </submittedName>
</protein>
<dbReference type="AlphaFoldDB" id="A0A383EEF8"/>
<feature type="compositionally biased region" description="Polar residues" evidence="1">
    <location>
        <begin position="12"/>
        <end position="30"/>
    </location>
</feature>
<reference evidence="2" key="1">
    <citation type="submission" date="2018-05" db="EMBL/GenBank/DDBJ databases">
        <authorList>
            <person name="Lanie J.A."/>
            <person name="Ng W.-L."/>
            <person name="Kazmierczak K.M."/>
            <person name="Andrzejewski T.M."/>
            <person name="Davidsen T.M."/>
            <person name="Wayne K.J."/>
            <person name="Tettelin H."/>
            <person name="Glass J.I."/>
            <person name="Rusch D."/>
            <person name="Podicherti R."/>
            <person name="Tsui H.-C.T."/>
            <person name="Winkler M.E."/>
        </authorList>
    </citation>
    <scope>NUCLEOTIDE SEQUENCE</scope>
</reference>
<feature type="region of interest" description="Disordered" evidence="1">
    <location>
        <begin position="1"/>
        <end position="30"/>
    </location>
</feature>